<evidence type="ECO:0000313" key="3">
    <source>
        <dbReference type="EMBL" id="XCC57330.1"/>
    </source>
</evidence>
<feature type="compositionally biased region" description="Polar residues" evidence="1">
    <location>
        <begin position="88"/>
        <end position="98"/>
    </location>
</feature>
<proteinExistence type="predicted"/>
<feature type="region of interest" description="Disordered" evidence="1">
    <location>
        <begin position="119"/>
        <end position="162"/>
    </location>
</feature>
<dbReference type="EMBL" id="CP099959">
    <property type="protein sequence ID" value="XCC57330.1"/>
    <property type="molecule type" value="Genomic_DNA"/>
</dbReference>
<name>A0AAU8A184_9BURK</name>
<accession>A0AAU8A184</accession>
<sequence>MEFIKLLKAGSIISGINWAIYLIHEWVNFAKNNPPEALSEGDPIFLGLIAQSIASLGLIGFGAFYKGGSSNANTEANKVRSKPHLTAPPTSFSKPNENAVLNRTEPTATPMQNSFAAPAMPASVASPTAPPPFAPPPPVTPAKPTTPEKSSPTRTTAPKPSDTNHRLITLILIVIGLIGAAIYYVKQNPSEVTEQTNKSQASADSSSPASAITKPTLVATEPINKRWLGKWVDGNTQISVTEESLVMTNLETKTEVPFRWLGSEPSENPMEPIFYYGKTVSKANLLSNFEKYINSIANPSDEQKNQIEQSKKILDDLSDGSYRIIRLKMSWSAGIYRSYLFDKNSIFKLDFESEESLSGITRYKKTN</sequence>
<feature type="transmembrane region" description="Helical" evidence="2">
    <location>
        <begin position="7"/>
        <end position="24"/>
    </location>
</feature>
<feature type="compositionally biased region" description="Low complexity" evidence="1">
    <location>
        <begin position="199"/>
        <end position="211"/>
    </location>
</feature>
<dbReference type="AlphaFoldDB" id="A0AAU8A184"/>
<keyword evidence="2" id="KW-0472">Membrane</keyword>
<evidence type="ECO:0000256" key="1">
    <source>
        <dbReference type="SAM" id="MobiDB-lite"/>
    </source>
</evidence>
<feature type="region of interest" description="Disordered" evidence="1">
    <location>
        <begin position="75"/>
        <end position="98"/>
    </location>
</feature>
<feature type="compositionally biased region" description="Pro residues" evidence="1">
    <location>
        <begin position="128"/>
        <end position="141"/>
    </location>
</feature>
<feature type="transmembrane region" description="Helical" evidence="2">
    <location>
        <begin position="167"/>
        <end position="185"/>
    </location>
</feature>
<organism evidence="3">
    <name type="scientific">Polynucleobacter sp. UK-FUSCHL-C3</name>
    <dbReference type="NCBI Taxonomy" id="2955208"/>
    <lineage>
        <taxon>Bacteria</taxon>
        <taxon>Pseudomonadati</taxon>
        <taxon>Pseudomonadota</taxon>
        <taxon>Betaproteobacteria</taxon>
        <taxon>Burkholderiales</taxon>
        <taxon>Burkholderiaceae</taxon>
        <taxon>Polynucleobacter</taxon>
    </lineage>
</organism>
<keyword evidence="2" id="KW-1133">Transmembrane helix</keyword>
<keyword evidence="2" id="KW-0812">Transmembrane</keyword>
<feature type="transmembrane region" description="Helical" evidence="2">
    <location>
        <begin position="44"/>
        <end position="65"/>
    </location>
</feature>
<gene>
    <name evidence="3" type="ORF">NKE59_07475</name>
</gene>
<evidence type="ECO:0000256" key="2">
    <source>
        <dbReference type="SAM" id="Phobius"/>
    </source>
</evidence>
<feature type="region of interest" description="Disordered" evidence="1">
    <location>
        <begin position="195"/>
        <end position="215"/>
    </location>
</feature>
<dbReference type="RefSeq" id="WP_353438360.1">
    <property type="nucleotide sequence ID" value="NZ_CP099959.1"/>
</dbReference>
<reference evidence="3" key="1">
    <citation type="submission" date="2022-06" db="EMBL/GenBank/DDBJ databases">
        <title>New Polynucleobacter species.</title>
        <authorList>
            <person name="Hahn M.W."/>
        </authorList>
    </citation>
    <scope>NUCLEOTIDE SEQUENCE</scope>
    <source>
        <strain evidence="3">UK-FUSCHL-C3</strain>
    </source>
</reference>
<feature type="compositionally biased region" description="Polar residues" evidence="1">
    <location>
        <begin position="148"/>
        <end position="158"/>
    </location>
</feature>
<protein>
    <submittedName>
        <fullName evidence="3">Uncharacterized protein</fullName>
    </submittedName>
</protein>